<organism evidence="3">
    <name type="scientific">Caulobacter sp. (strain K31)</name>
    <dbReference type="NCBI Taxonomy" id="366602"/>
    <lineage>
        <taxon>Bacteria</taxon>
        <taxon>Pseudomonadati</taxon>
        <taxon>Pseudomonadota</taxon>
        <taxon>Alphaproteobacteria</taxon>
        <taxon>Caulobacterales</taxon>
        <taxon>Caulobacteraceae</taxon>
        <taxon>Caulobacter</taxon>
    </lineage>
</organism>
<dbReference type="InterPro" id="IPR025295">
    <property type="entry name" value="eCIS_core_dom"/>
</dbReference>
<feature type="region of interest" description="Disordered" evidence="1">
    <location>
        <begin position="1"/>
        <end position="22"/>
    </location>
</feature>
<gene>
    <name evidence="3" type="ordered locus">Caul_0710</name>
</gene>
<dbReference type="AlphaFoldDB" id="B0T8E2"/>
<dbReference type="Gene3D" id="3.40.570.10">
    <property type="entry name" value="Extracellular Endonuclease, subunit A"/>
    <property type="match status" value="1"/>
</dbReference>
<feature type="region of interest" description="Disordered" evidence="1">
    <location>
        <begin position="151"/>
        <end position="172"/>
    </location>
</feature>
<dbReference type="Pfam" id="PF13699">
    <property type="entry name" value="eCIS_core"/>
    <property type="match status" value="1"/>
</dbReference>
<evidence type="ECO:0000313" key="3">
    <source>
        <dbReference type="EMBL" id="ABZ69843.1"/>
    </source>
</evidence>
<dbReference type="EMBL" id="CP000927">
    <property type="protein sequence ID" value="ABZ69843.1"/>
    <property type="molecule type" value="Genomic_DNA"/>
</dbReference>
<proteinExistence type="predicted"/>
<name>B0T8E2_CAUSK</name>
<reference evidence="3" key="1">
    <citation type="submission" date="2008-01" db="EMBL/GenBank/DDBJ databases">
        <title>Complete sequence of chromosome of Caulobacter sp. K31.</title>
        <authorList>
            <consortium name="US DOE Joint Genome Institute"/>
            <person name="Copeland A."/>
            <person name="Lucas S."/>
            <person name="Lapidus A."/>
            <person name="Barry K."/>
            <person name="Glavina del Rio T."/>
            <person name="Dalin E."/>
            <person name="Tice H."/>
            <person name="Pitluck S."/>
            <person name="Bruce D."/>
            <person name="Goodwin L."/>
            <person name="Thompson L.S."/>
            <person name="Brettin T."/>
            <person name="Detter J.C."/>
            <person name="Han C."/>
            <person name="Schmutz J."/>
            <person name="Larimer F."/>
            <person name="Land M."/>
            <person name="Hauser L."/>
            <person name="Kyrpides N."/>
            <person name="Kim E."/>
            <person name="Stephens C."/>
            <person name="Richardson P."/>
        </authorList>
    </citation>
    <scope>NUCLEOTIDE SEQUENCE [LARGE SCALE GENOMIC DNA]</scope>
    <source>
        <strain evidence="3">K31</strain>
    </source>
</reference>
<dbReference type="eggNOG" id="COG1652">
    <property type="taxonomic scope" value="Bacteria"/>
</dbReference>
<sequence length="368" mass="38429">MTRRHAPPLVQRDGGQKSSGDVQRLADEGVRGATSALPHLDRISHSFGPNHDLAGVRAQVGGAGATASGAMGAQAYATRGDRVAFAATPSLRVAAHEAAHLVQQKGGLSLPGGVGRTGDAHERHADAVADRVAAGRPAADLLQRYARPQAKGGSNALQPLAKPSPAGPSQPGVQMWKLATTIAPWMTKTGQWEAKSVAGKATIGRAKNLKLKAAAVGVVAPGAGASPPAVKPKSWKQLQGWKLVHANPPGYVRMHLIHDWLGGSGKDVNNLAPGTNTMNQKHLNKAEKPLMTALFNGGRVILYTVKATYQKGGGGLVTAKGKKTWRNTLKKIVCNASYEPLAGAKKKNLHKTINEVGGITAKPNWLGH</sequence>
<evidence type="ECO:0000256" key="1">
    <source>
        <dbReference type="SAM" id="MobiDB-lite"/>
    </source>
</evidence>
<evidence type="ECO:0000259" key="2">
    <source>
        <dbReference type="Pfam" id="PF13699"/>
    </source>
</evidence>
<feature type="domain" description="eCIS core" evidence="2">
    <location>
        <begin position="45"/>
        <end position="107"/>
    </location>
</feature>
<dbReference type="STRING" id="366602.Caul_0710"/>
<accession>B0T8E2</accession>
<protein>
    <recommendedName>
        <fullName evidence="2">eCIS core domain-containing protein</fullName>
    </recommendedName>
</protein>
<dbReference type="OrthoDB" id="9182846at2"/>
<dbReference type="HOGENOM" id="CLU_764389_0_0_5"/>
<dbReference type="InterPro" id="IPR044929">
    <property type="entry name" value="DNA/RNA_non-sp_Endonuclease_sf"/>
</dbReference>
<dbReference type="KEGG" id="cak:Caul_0710"/>